<accession>A0A836CMD9</accession>
<keyword evidence="2" id="KW-1185">Reference proteome</keyword>
<evidence type="ECO:0000313" key="1">
    <source>
        <dbReference type="EMBL" id="KAG5191905.1"/>
    </source>
</evidence>
<dbReference type="Gene3D" id="3.80.10.10">
    <property type="entry name" value="Ribonuclease Inhibitor"/>
    <property type="match status" value="1"/>
</dbReference>
<comment type="caution">
    <text evidence="1">The sequence shown here is derived from an EMBL/GenBank/DDBJ whole genome shotgun (WGS) entry which is preliminary data.</text>
</comment>
<reference evidence="1" key="1">
    <citation type="submission" date="2021-02" db="EMBL/GenBank/DDBJ databases">
        <title>First Annotated Genome of the Yellow-green Alga Tribonema minus.</title>
        <authorList>
            <person name="Mahan K.M."/>
        </authorList>
    </citation>
    <scope>NUCLEOTIDE SEQUENCE</scope>
    <source>
        <strain evidence="1">UTEX B ZZ1240</strain>
    </source>
</reference>
<name>A0A836CMD9_9STRA</name>
<protein>
    <submittedName>
        <fullName evidence="1">Uncharacterized protein</fullName>
    </submittedName>
</protein>
<gene>
    <name evidence="1" type="ORF">JKP88DRAFT_274891</name>
</gene>
<organism evidence="1 2">
    <name type="scientific">Tribonema minus</name>
    <dbReference type="NCBI Taxonomy" id="303371"/>
    <lineage>
        <taxon>Eukaryota</taxon>
        <taxon>Sar</taxon>
        <taxon>Stramenopiles</taxon>
        <taxon>Ochrophyta</taxon>
        <taxon>PX clade</taxon>
        <taxon>Xanthophyceae</taxon>
        <taxon>Tribonematales</taxon>
        <taxon>Tribonemataceae</taxon>
        <taxon>Tribonema</taxon>
    </lineage>
</organism>
<sequence length="68" mass="7006">MSCSEATECPVGICTWLTCLLDAIGALRALTALDLCSCGALTRLPPDAIGGLNALTQLTLRVDCVIPS</sequence>
<dbReference type="AlphaFoldDB" id="A0A836CMD9"/>
<dbReference type="SUPFAM" id="SSF52058">
    <property type="entry name" value="L domain-like"/>
    <property type="match status" value="1"/>
</dbReference>
<proteinExistence type="predicted"/>
<evidence type="ECO:0000313" key="2">
    <source>
        <dbReference type="Proteomes" id="UP000664859"/>
    </source>
</evidence>
<dbReference type="Proteomes" id="UP000664859">
    <property type="component" value="Unassembled WGS sequence"/>
</dbReference>
<dbReference type="InterPro" id="IPR032675">
    <property type="entry name" value="LRR_dom_sf"/>
</dbReference>
<dbReference type="EMBL" id="JAFCMP010000013">
    <property type="protein sequence ID" value="KAG5191905.1"/>
    <property type="molecule type" value="Genomic_DNA"/>
</dbReference>